<keyword evidence="8" id="KW-0496">Mitochondrion</keyword>
<feature type="binding site" evidence="9">
    <location>
        <position position="369"/>
    </location>
    <ligand>
        <name>FAD</name>
        <dbReference type="ChEBI" id="CHEBI:57692"/>
    </ligand>
</feature>
<dbReference type="InterPro" id="IPR036188">
    <property type="entry name" value="FAD/NAD-bd_sf"/>
</dbReference>
<evidence type="ECO:0000256" key="6">
    <source>
        <dbReference type="ARBA" id="ARBA00023002"/>
    </source>
</evidence>
<dbReference type="Gene3D" id="3.40.50.720">
    <property type="entry name" value="NAD(P)-binding Rossmann-like Domain"/>
    <property type="match status" value="1"/>
</dbReference>
<feature type="binding site" evidence="9">
    <location>
        <position position="11"/>
    </location>
    <ligand>
        <name>FAD</name>
        <dbReference type="ChEBI" id="CHEBI:57692"/>
    </ligand>
</feature>
<evidence type="ECO:0000313" key="12">
    <source>
        <dbReference type="Proteomes" id="UP000305067"/>
    </source>
</evidence>
<keyword evidence="6 8" id="KW-0560">Oxidoreductase</keyword>
<proteinExistence type="inferred from homology"/>
<dbReference type="OrthoDB" id="333024at2759"/>
<evidence type="ECO:0000256" key="3">
    <source>
        <dbReference type="ARBA" id="ARBA00022630"/>
    </source>
</evidence>
<feature type="binding site" evidence="10">
    <location>
        <begin position="207"/>
        <end position="208"/>
    </location>
    <ligand>
        <name>NADP(+)</name>
        <dbReference type="ChEBI" id="CHEBI:58349"/>
    </ligand>
</feature>
<evidence type="ECO:0000256" key="7">
    <source>
        <dbReference type="ARBA" id="ARBA00048933"/>
    </source>
</evidence>
<evidence type="ECO:0000256" key="8">
    <source>
        <dbReference type="PIRNR" id="PIRNR000362"/>
    </source>
</evidence>
<feature type="binding site" evidence="10">
    <location>
        <position position="219"/>
    </location>
    <ligand>
        <name>NADP(+)</name>
        <dbReference type="ChEBI" id="CHEBI:58349"/>
    </ligand>
</feature>
<comment type="catalytic activity">
    <reaction evidence="7 8">
        <text>2 reduced [adrenodoxin] + NADP(+) + H(+) = 2 oxidized [adrenodoxin] + NADPH</text>
        <dbReference type="Rhea" id="RHEA:42312"/>
        <dbReference type="Rhea" id="RHEA-COMP:9998"/>
        <dbReference type="Rhea" id="RHEA-COMP:9999"/>
        <dbReference type="ChEBI" id="CHEBI:15378"/>
        <dbReference type="ChEBI" id="CHEBI:33737"/>
        <dbReference type="ChEBI" id="CHEBI:33738"/>
        <dbReference type="ChEBI" id="CHEBI:57783"/>
        <dbReference type="ChEBI" id="CHEBI:58349"/>
        <dbReference type="EC" id="1.18.1.6"/>
    </reaction>
</comment>
<dbReference type="GO" id="GO:0016491">
    <property type="term" value="F:oxidoreductase activity"/>
    <property type="evidence" value="ECO:0007669"/>
    <property type="project" value="UniProtKB-KW"/>
</dbReference>
<organism evidence="11 12">
    <name type="scientific">Pterulicium gracile</name>
    <dbReference type="NCBI Taxonomy" id="1884261"/>
    <lineage>
        <taxon>Eukaryota</taxon>
        <taxon>Fungi</taxon>
        <taxon>Dikarya</taxon>
        <taxon>Basidiomycota</taxon>
        <taxon>Agaricomycotina</taxon>
        <taxon>Agaricomycetes</taxon>
        <taxon>Agaricomycetidae</taxon>
        <taxon>Agaricales</taxon>
        <taxon>Pleurotineae</taxon>
        <taxon>Pterulaceae</taxon>
        <taxon>Pterulicium</taxon>
    </lineage>
</organism>
<dbReference type="Proteomes" id="UP000305067">
    <property type="component" value="Unassembled WGS sequence"/>
</dbReference>
<dbReference type="InterPro" id="IPR055275">
    <property type="entry name" value="Ferredox_Rdtase"/>
</dbReference>
<reference evidence="11 12" key="1">
    <citation type="journal article" date="2019" name="Nat. Ecol. Evol.">
        <title>Megaphylogeny resolves global patterns of mushroom evolution.</title>
        <authorList>
            <person name="Varga T."/>
            <person name="Krizsan K."/>
            <person name="Foldi C."/>
            <person name="Dima B."/>
            <person name="Sanchez-Garcia M."/>
            <person name="Sanchez-Ramirez S."/>
            <person name="Szollosi G.J."/>
            <person name="Szarkandi J.G."/>
            <person name="Papp V."/>
            <person name="Albert L."/>
            <person name="Andreopoulos W."/>
            <person name="Angelini C."/>
            <person name="Antonin V."/>
            <person name="Barry K.W."/>
            <person name="Bougher N.L."/>
            <person name="Buchanan P."/>
            <person name="Buyck B."/>
            <person name="Bense V."/>
            <person name="Catcheside P."/>
            <person name="Chovatia M."/>
            <person name="Cooper J."/>
            <person name="Damon W."/>
            <person name="Desjardin D."/>
            <person name="Finy P."/>
            <person name="Geml J."/>
            <person name="Haridas S."/>
            <person name="Hughes K."/>
            <person name="Justo A."/>
            <person name="Karasinski D."/>
            <person name="Kautmanova I."/>
            <person name="Kiss B."/>
            <person name="Kocsube S."/>
            <person name="Kotiranta H."/>
            <person name="LaButti K.M."/>
            <person name="Lechner B.E."/>
            <person name="Liimatainen K."/>
            <person name="Lipzen A."/>
            <person name="Lukacs Z."/>
            <person name="Mihaltcheva S."/>
            <person name="Morgado L.N."/>
            <person name="Niskanen T."/>
            <person name="Noordeloos M.E."/>
            <person name="Ohm R.A."/>
            <person name="Ortiz-Santana B."/>
            <person name="Ovrebo C."/>
            <person name="Racz N."/>
            <person name="Riley R."/>
            <person name="Savchenko A."/>
            <person name="Shiryaev A."/>
            <person name="Soop K."/>
            <person name="Spirin V."/>
            <person name="Szebenyi C."/>
            <person name="Tomsovsky M."/>
            <person name="Tulloss R.E."/>
            <person name="Uehling J."/>
            <person name="Grigoriev I.V."/>
            <person name="Vagvolgyi C."/>
            <person name="Papp T."/>
            <person name="Martin F.M."/>
            <person name="Miettinen O."/>
            <person name="Hibbett D.S."/>
            <person name="Nagy L.G."/>
        </authorList>
    </citation>
    <scope>NUCLEOTIDE SEQUENCE [LARGE SCALE GENOMIC DNA]</scope>
    <source>
        <strain evidence="11 12">CBS 309.79</strain>
    </source>
</reference>
<protein>
    <recommendedName>
        <fullName evidence="8">NADPH:adrenodoxin oxidoreductase, mitochondrial</fullName>
        <ecNumber evidence="8">1.18.1.6</ecNumber>
    </recommendedName>
</protein>
<dbReference type="PANTHER" id="PTHR48467">
    <property type="entry name" value="GLUTAMATE SYNTHASE 1 [NADH], CHLOROPLASTIC-LIKE"/>
    <property type="match status" value="1"/>
</dbReference>
<keyword evidence="12" id="KW-1185">Reference proteome</keyword>
<evidence type="ECO:0000256" key="1">
    <source>
        <dbReference type="ARBA" id="ARBA00001974"/>
    </source>
</evidence>
<evidence type="ECO:0000256" key="9">
    <source>
        <dbReference type="PIRSR" id="PIRSR000362-1"/>
    </source>
</evidence>
<dbReference type="STRING" id="1884261.A0A5C3R2Q2"/>
<dbReference type="SUPFAM" id="SSF51971">
    <property type="entry name" value="Nucleotide-binding domain"/>
    <property type="match status" value="1"/>
</dbReference>
<dbReference type="Gene3D" id="3.50.50.60">
    <property type="entry name" value="FAD/NAD(P)-binding domain"/>
    <property type="match status" value="1"/>
</dbReference>
<dbReference type="InterPro" id="IPR021163">
    <property type="entry name" value="Ferredox_Rdtase_adrenod"/>
</dbReference>
<comment type="subcellular location">
    <subcellularLocation>
        <location evidence="8">Mitochondrion</location>
    </subcellularLocation>
</comment>
<feature type="binding site" evidence="9">
    <location>
        <position position="47"/>
    </location>
    <ligand>
        <name>FAD</name>
        <dbReference type="ChEBI" id="CHEBI:57692"/>
    </ligand>
</feature>
<dbReference type="GO" id="GO:0005739">
    <property type="term" value="C:mitochondrion"/>
    <property type="evidence" value="ECO:0007669"/>
    <property type="project" value="UniProtKB-SubCell"/>
</dbReference>
<keyword evidence="4 8" id="KW-0274">FAD</keyword>
<dbReference type="PIRSF" id="PIRSF000362">
    <property type="entry name" value="FNR"/>
    <property type="match status" value="1"/>
</dbReference>
<comment type="cofactor">
    <cofactor evidence="1 8 9">
        <name>FAD</name>
        <dbReference type="ChEBI" id="CHEBI:57692"/>
    </cofactor>
</comment>
<sequence length="473" mass="51579">MKLAVIGAGPSAFYTASRVLSRLPEAASGIPPLRVHMYDRLWAPHGLVRYGVAPDHPEVKNCTNKFDESALDRRFRFFGNVNVGTAISEPFAHTLQLPLSTIAANYTHVLFATGCALPNLHSALPPSPYSIPALSFVHWYTQHPSRPDPPPLHRLRHVTIIGNGNVALDVARMLLTPVSELAKYDVPQDVLDVLATSAVEHVSIVARRGPLEAAFTTKELRELTNLTDAYMVPVPQELLAVPEDVKLTRQQTRMLDLLKKGSKNKPGTVPKSWSLEFYRSPVGITPSPADTNLATLSLAHTAVDPGTKRSVETGETSSVATSLVIPSLGSIGEPTAPYYDPALQHLRTNAGRIVSSTGHTVKNAYASGWAAMGARGVLATTMINAFAVAETIITDVMNKREEPEEGVEEALMNHDADLEQIPAEVEQGVRSGLVTQYDDWKKADAEEISKAQSFGKERERFTTWDDARAFLRA</sequence>
<accession>A0A5C3R2Q2</accession>
<gene>
    <name evidence="11" type="ORF">BDV98DRAFT_599302</name>
</gene>
<dbReference type="PRINTS" id="PR00419">
    <property type="entry name" value="ADXRDTASE"/>
</dbReference>
<evidence type="ECO:0000256" key="4">
    <source>
        <dbReference type="ARBA" id="ARBA00022827"/>
    </source>
</evidence>
<feature type="binding site" evidence="10">
    <location>
        <position position="376"/>
    </location>
    <ligand>
        <name>NADP(+)</name>
        <dbReference type="ChEBI" id="CHEBI:58349"/>
    </ligand>
</feature>
<evidence type="ECO:0000256" key="2">
    <source>
        <dbReference type="ARBA" id="ARBA00008312"/>
    </source>
</evidence>
<dbReference type="EC" id="1.18.1.6" evidence="8"/>
<feature type="binding site" evidence="9">
    <location>
        <position position="83"/>
    </location>
    <ligand>
        <name>FAD</name>
        <dbReference type="ChEBI" id="CHEBI:57692"/>
    </ligand>
</feature>
<evidence type="ECO:0000256" key="5">
    <source>
        <dbReference type="ARBA" id="ARBA00022857"/>
    </source>
</evidence>
<keyword evidence="5 8" id="KW-0521">NADP</keyword>
<dbReference type="EMBL" id="ML178814">
    <property type="protein sequence ID" value="TFL06949.1"/>
    <property type="molecule type" value="Genomic_DNA"/>
</dbReference>
<name>A0A5C3R2Q2_9AGAR</name>
<keyword evidence="3 8" id="KW-0285">Flavoprotein</keyword>
<comment type="similarity">
    <text evidence="2 8">Belongs to the ferredoxin--NADP reductase type 1 family.</text>
</comment>
<evidence type="ECO:0000256" key="10">
    <source>
        <dbReference type="PIRSR" id="PIRSR000362-2"/>
    </source>
</evidence>
<dbReference type="AlphaFoldDB" id="A0A5C3R2Q2"/>
<evidence type="ECO:0000313" key="11">
    <source>
        <dbReference type="EMBL" id="TFL06949.1"/>
    </source>
</evidence>
<dbReference type="PANTHER" id="PTHR48467:SF1">
    <property type="entry name" value="GLUTAMATE SYNTHASE 1 [NADH], CHLOROPLASTIC-LIKE"/>
    <property type="match status" value="1"/>
</dbReference>
<feature type="binding site" evidence="10">
    <location>
        <begin position="163"/>
        <end position="166"/>
    </location>
    <ligand>
        <name>NADP(+)</name>
        <dbReference type="ChEBI" id="CHEBI:58349"/>
    </ligand>
</feature>